<dbReference type="PANTHER" id="PTHR42681">
    <property type="entry name" value="MALONYL-COA-ACYL CARRIER PROTEIN TRANSACYLASE, MITOCHONDRIAL"/>
    <property type="match status" value="1"/>
</dbReference>
<evidence type="ECO:0000256" key="1">
    <source>
        <dbReference type="ARBA" id="ARBA00013258"/>
    </source>
</evidence>
<dbReference type="NCBIfam" id="TIGR00128">
    <property type="entry name" value="fabD"/>
    <property type="match status" value="1"/>
</dbReference>
<dbReference type="Proteomes" id="UP000002770">
    <property type="component" value="Unassembled WGS sequence"/>
</dbReference>
<name>G9EKV0_9GAMM</name>
<evidence type="ECO:0000256" key="3">
    <source>
        <dbReference type="ARBA" id="ARBA00022679"/>
    </source>
</evidence>
<dbReference type="HOGENOM" id="CLU_030558_1_3_6"/>
<evidence type="ECO:0000256" key="5">
    <source>
        <dbReference type="ARBA" id="ARBA00048462"/>
    </source>
</evidence>
<feature type="active site" evidence="7">
    <location>
        <position position="192"/>
    </location>
</feature>
<dbReference type="InterPro" id="IPR014043">
    <property type="entry name" value="Acyl_transferase_dom"/>
</dbReference>
<accession>G9EKV0</accession>
<dbReference type="PIRSF" id="PIRSF000446">
    <property type="entry name" value="Mct"/>
    <property type="match status" value="1"/>
</dbReference>
<keyword evidence="3 6" id="KW-0808">Transferase</keyword>
<dbReference type="InterPro" id="IPR024925">
    <property type="entry name" value="Malonyl_CoA-ACP_transAc"/>
</dbReference>
<evidence type="ECO:0000256" key="6">
    <source>
        <dbReference type="PIRNR" id="PIRNR000446"/>
    </source>
</evidence>
<evidence type="ECO:0000256" key="2">
    <source>
        <dbReference type="ARBA" id="ARBA00018953"/>
    </source>
</evidence>
<dbReference type="Gene3D" id="3.40.366.10">
    <property type="entry name" value="Malonyl-Coenzyme A Acyl Carrier Protein, domain 2"/>
    <property type="match status" value="1"/>
</dbReference>
<organism evidence="9 10">
    <name type="scientific">Legionella drancourtii LLAP12</name>
    <dbReference type="NCBI Taxonomy" id="658187"/>
    <lineage>
        <taxon>Bacteria</taxon>
        <taxon>Pseudomonadati</taxon>
        <taxon>Pseudomonadota</taxon>
        <taxon>Gammaproteobacteria</taxon>
        <taxon>Legionellales</taxon>
        <taxon>Legionellaceae</taxon>
        <taxon>Legionella</taxon>
    </lineage>
</organism>
<dbReference type="GO" id="GO:0005829">
    <property type="term" value="C:cytosol"/>
    <property type="evidence" value="ECO:0007669"/>
    <property type="project" value="TreeGrafter"/>
</dbReference>
<evidence type="ECO:0000256" key="4">
    <source>
        <dbReference type="ARBA" id="ARBA00023315"/>
    </source>
</evidence>
<protein>
    <recommendedName>
        <fullName evidence="2 6">Malonyl CoA-acyl carrier protein transacylase</fullName>
        <ecNumber evidence="1 6">2.3.1.39</ecNumber>
    </recommendedName>
</protein>
<dbReference type="GO" id="GO:0004314">
    <property type="term" value="F:[acyl-carrier-protein] S-malonyltransferase activity"/>
    <property type="evidence" value="ECO:0007669"/>
    <property type="project" value="UniProtKB-EC"/>
</dbReference>
<dbReference type="EMBL" id="JH413805">
    <property type="protein sequence ID" value="EHL32061.1"/>
    <property type="molecule type" value="Genomic_DNA"/>
</dbReference>
<dbReference type="SUPFAM" id="SSF55048">
    <property type="entry name" value="Probable ACP-binding domain of malonyl-CoA ACP transacylase"/>
    <property type="match status" value="1"/>
</dbReference>
<dbReference type="InterPro" id="IPR016035">
    <property type="entry name" value="Acyl_Trfase/lysoPLipase"/>
</dbReference>
<dbReference type="Pfam" id="PF00698">
    <property type="entry name" value="Acyl_transf_1"/>
    <property type="match status" value="1"/>
</dbReference>
<dbReference type="RefSeq" id="WP_006869797.1">
    <property type="nucleotide sequence ID" value="NZ_JH413805.1"/>
</dbReference>
<dbReference type="InterPro" id="IPR001227">
    <property type="entry name" value="Ac_transferase_dom_sf"/>
</dbReference>
<keyword evidence="4 6" id="KW-0012">Acyltransferase</keyword>
<gene>
    <name evidence="9" type="ORF">LDG_5841</name>
</gene>
<dbReference type="InParanoid" id="G9EKV0"/>
<dbReference type="InterPro" id="IPR004410">
    <property type="entry name" value="Malonyl_CoA-ACP_transAc_FabD"/>
</dbReference>
<reference evidence="9 10" key="1">
    <citation type="journal article" date="2011" name="BMC Genomics">
        <title>Insight into cross-talk between intra-amoebal pathogens.</title>
        <authorList>
            <person name="Gimenez G."/>
            <person name="Bertelli C."/>
            <person name="Moliner C."/>
            <person name="Robert C."/>
            <person name="Raoult D."/>
            <person name="Fournier P.E."/>
            <person name="Greub G."/>
        </authorList>
    </citation>
    <scope>NUCLEOTIDE SEQUENCE [LARGE SCALE GENOMIC DNA]</scope>
    <source>
        <strain evidence="9 10">LLAP12</strain>
    </source>
</reference>
<comment type="catalytic activity">
    <reaction evidence="5 6">
        <text>holo-[ACP] + malonyl-CoA = malonyl-[ACP] + CoA</text>
        <dbReference type="Rhea" id="RHEA:41792"/>
        <dbReference type="Rhea" id="RHEA-COMP:9623"/>
        <dbReference type="Rhea" id="RHEA-COMP:9685"/>
        <dbReference type="ChEBI" id="CHEBI:57287"/>
        <dbReference type="ChEBI" id="CHEBI:57384"/>
        <dbReference type="ChEBI" id="CHEBI:64479"/>
        <dbReference type="ChEBI" id="CHEBI:78449"/>
        <dbReference type="EC" id="2.3.1.39"/>
    </reaction>
</comment>
<dbReference type="EC" id="2.3.1.39" evidence="1 6"/>
<evidence type="ECO:0000313" key="10">
    <source>
        <dbReference type="Proteomes" id="UP000002770"/>
    </source>
</evidence>
<dbReference type="eggNOG" id="COG0331">
    <property type="taxonomic scope" value="Bacteria"/>
</dbReference>
<dbReference type="InterPro" id="IPR050858">
    <property type="entry name" value="Mal-CoA-ACP_Trans/PKS_FabD"/>
</dbReference>
<comment type="similarity">
    <text evidence="6">Belongs to the fabD family.</text>
</comment>
<sequence length="282" mass="31193">MLAYLFPGQGAQIKGMGKELFAQFSDYTAQADELLGYSIEELCIEDPQQLLNQTQYTQPALYVVNAFMYLKILADTSQQPDYVAGHSLGEYNALFAAGVFDFITGLALVKKRGELMSQAQDGGMAAVLGLSQQELMHIIQTNNLSTVTIANYNSYQQLVISGPKADIKRTQEILAPFRHATFISLSVSGAFHSPYMLSAQQAFAGFLHDFEFTTPCLPVIANVDASAYHPLVLKTNLINQITHSVQWIQTIEYLQSKANIRFQEVGPGSVLTGLLRRIQNKQ</sequence>
<evidence type="ECO:0000256" key="7">
    <source>
        <dbReference type="PIRSR" id="PIRSR000446-1"/>
    </source>
</evidence>
<evidence type="ECO:0000313" key="9">
    <source>
        <dbReference type="EMBL" id="EHL32061.1"/>
    </source>
</evidence>
<dbReference type="OrthoDB" id="9808564at2"/>
<dbReference type="InterPro" id="IPR016036">
    <property type="entry name" value="Malonyl_transacylase_ACP-bd"/>
</dbReference>
<dbReference type="SMART" id="SM00827">
    <property type="entry name" value="PKS_AT"/>
    <property type="match status" value="1"/>
</dbReference>
<feature type="active site" evidence="7">
    <location>
        <position position="87"/>
    </location>
</feature>
<proteinExistence type="inferred from homology"/>
<dbReference type="AlphaFoldDB" id="G9EKV0"/>
<feature type="domain" description="Malonyl-CoA:ACP transacylase (MAT)" evidence="8">
    <location>
        <begin position="5"/>
        <end position="282"/>
    </location>
</feature>
<dbReference type="STRING" id="658187.LDG_5841"/>
<dbReference type="GO" id="GO:0006633">
    <property type="term" value="P:fatty acid biosynthetic process"/>
    <property type="evidence" value="ECO:0007669"/>
    <property type="project" value="TreeGrafter"/>
</dbReference>
<dbReference type="PANTHER" id="PTHR42681:SF1">
    <property type="entry name" value="MALONYL-COA-ACYL CARRIER PROTEIN TRANSACYLASE, MITOCHONDRIAL"/>
    <property type="match status" value="1"/>
</dbReference>
<dbReference type="Gene3D" id="3.30.70.250">
    <property type="entry name" value="Malonyl-CoA ACP transacylase, ACP-binding"/>
    <property type="match status" value="1"/>
</dbReference>
<keyword evidence="10" id="KW-1185">Reference proteome</keyword>
<evidence type="ECO:0000259" key="8">
    <source>
        <dbReference type="SMART" id="SM00827"/>
    </source>
</evidence>
<dbReference type="SUPFAM" id="SSF52151">
    <property type="entry name" value="FabD/lysophospholipase-like"/>
    <property type="match status" value="1"/>
</dbReference>